<dbReference type="EMBL" id="CP089276">
    <property type="protein sequence ID" value="USP77136.1"/>
    <property type="molecule type" value="Genomic_DNA"/>
</dbReference>
<evidence type="ECO:0000256" key="1">
    <source>
        <dbReference type="SAM" id="MobiDB-lite"/>
    </source>
</evidence>
<proteinExistence type="predicted"/>
<gene>
    <name evidence="2" type="ORF">yc1106_04410</name>
</gene>
<feature type="compositionally biased region" description="Basic and acidic residues" evidence="1">
    <location>
        <begin position="78"/>
        <end position="96"/>
    </location>
</feature>
<feature type="compositionally biased region" description="Basic and acidic residues" evidence="1">
    <location>
        <begin position="59"/>
        <end position="71"/>
    </location>
</feature>
<keyword evidence="3" id="KW-1185">Reference proteome</keyword>
<organism evidence="2 3">
    <name type="scientific">Curvularia clavata</name>
    <dbReference type="NCBI Taxonomy" id="95742"/>
    <lineage>
        <taxon>Eukaryota</taxon>
        <taxon>Fungi</taxon>
        <taxon>Dikarya</taxon>
        <taxon>Ascomycota</taxon>
        <taxon>Pezizomycotina</taxon>
        <taxon>Dothideomycetes</taxon>
        <taxon>Pleosporomycetidae</taxon>
        <taxon>Pleosporales</taxon>
        <taxon>Pleosporineae</taxon>
        <taxon>Pleosporaceae</taxon>
        <taxon>Curvularia</taxon>
    </lineage>
</organism>
<sequence>MSALDPKGPSQPSLDQAYATASNPVQKDPKEQVQSEFNASDNAAMVDQRIPTKQASDADGLRNAKFEEGKGVHGAPAGEERKGLSDEDVGRHKELDGQQMAMPGEGRVADAVARKGEGMGGGGAQPGLESDLDRKKAEQAEAREAIKASKAQATAAGGAYGQTGGPANPVDNETQGGGNYPNSSY</sequence>
<reference evidence="2" key="1">
    <citation type="submission" date="2021-12" db="EMBL/GenBank/DDBJ databases">
        <title>Curvularia clavata genome.</title>
        <authorList>
            <person name="Cao Y."/>
        </authorList>
    </citation>
    <scope>NUCLEOTIDE SEQUENCE</scope>
    <source>
        <strain evidence="2">Yc1106</strain>
    </source>
</reference>
<dbReference type="VEuPathDB" id="FungiDB:yc1106_04410"/>
<evidence type="ECO:0000313" key="3">
    <source>
        <dbReference type="Proteomes" id="UP001056012"/>
    </source>
</evidence>
<dbReference type="OrthoDB" id="3438962at2759"/>
<feature type="region of interest" description="Disordered" evidence="1">
    <location>
        <begin position="1"/>
        <end position="185"/>
    </location>
</feature>
<feature type="compositionally biased region" description="Polar residues" evidence="1">
    <location>
        <begin position="10"/>
        <end position="25"/>
    </location>
</feature>
<name>A0A9Q9DT72_CURCL</name>
<protein>
    <submittedName>
        <fullName evidence="2">Uncharacterized protein</fullName>
    </submittedName>
</protein>
<dbReference type="AlphaFoldDB" id="A0A9Q9DT72"/>
<evidence type="ECO:0000313" key="2">
    <source>
        <dbReference type="EMBL" id="USP77136.1"/>
    </source>
</evidence>
<feature type="compositionally biased region" description="Basic and acidic residues" evidence="1">
    <location>
        <begin position="131"/>
        <end position="147"/>
    </location>
</feature>
<accession>A0A9Q9DT72</accession>
<dbReference type="Proteomes" id="UP001056012">
    <property type="component" value="Chromosome 3"/>
</dbReference>